<evidence type="ECO:0000313" key="3">
    <source>
        <dbReference type="EMBL" id="CAB3984670.1"/>
    </source>
</evidence>
<dbReference type="EMBL" id="CACRXK020000770">
    <property type="protein sequence ID" value="CAB3984670.1"/>
    <property type="molecule type" value="Genomic_DNA"/>
</dbReference>
<gene>
    <name evidence="3" type="ORF">PACLA_8A003961</name>
</gene>
<sequence>MASKRGCLTISEVVSALGKEKQQGIDKSSDDNFEPTSLENLDPCFKDSVSINETIQEESSSSDDEPDPEPSTSSKKKSTRKHAKATQQKPACKRKKTTQVCESPFKWSPMTESLHNKNADAPFLENCGPTRRDSTKRPAKEDTEYKLYQVNPLISALTQTFATLYVPSRNVSIDEMLLGRKCRVSFTPYMPKKPKKFGIKIWALCEAETGYCCSFQVYTGKADSNQAELGLSYRVVFDLLKNYLDKGYRLFISNFYTSVQLIFDLVQRNTFVCGTLQANRKKLPPQLKEKIAVDEIKFWNCGNLVCAH</sequence>
<name>A0A7D9DH29_PARCT</name>
<keyword evidence="4" id="KW-1185">Reference proteome</keyword>
<evidence type="ECO:0000313" key="4">
    <source>
        <dbReference type="Proteomes" id="UP001152795"/>
    </source>
</evidence>
<dbReference type="Proteomes" id="UP001152795">
    <property type="component" value="Unassembled WGS sequence"/>
</dbReference>
<accession>A0A7D9DH29</accession>
<feature type="region of interest" description="Disordered" evidence="1">
    <location>
        <begin position="18"/>
        <end position="97"/>
    </location>
</feature>
<evidence type="ECO:0000259" key="2">
    <source>
        <dbReference type="Pfam" id="PF13843"/>
    </source>
</evidence>
<feature type="compositionally biased region" description="Basic residues" evidence="1">
    <location>
        <begin position="74"/>
        <end position="84"/>
    </location>
</feature>
<protein>
    <recommendedName>
        <fullName evidence="2">PiggyBac transposable element-derived protein domain-containing protein</fullName>
    </recommendedName>
</protein>
<feature type="domain" description="PiggyBac transposable element-derived protein" evidence="2">
    <location>
        <begin position="141"/>
        <end position="305"/>
    </location>
</feature>
<comment type="caution">
    <text evidence="3">The sequence shown here is derived from an EMBL/GenBank/DDBJ whole genome shotgun (WGS) entry which is preliminary data.</text>
</comment>
<dbReference type="Pfam" id="PF13843">
    <property type="entry name" value="DDE_Tnp_1_7"/>
    <property type="match status" value="1"/>
</dbReference>
<dbReference type="AlphaFoldDB" id="A0A7D9DH29"/>
<dbReference type="PANTHER" id="PTHR46599:SF3">
    <property type="entry name" value="PIGGYBAC TRANSPOSABLE ELEMENT-DERIVED PROTEIN 4"/>
    <property type="match status" value="1"/>
</dbReference>
<dbReference type="InterPro" id="IPR029526">
    <property type="entry name" value="PGBD"/>
</dbReference>
<proteinExistence type="predicted"/>
<dbReference type="PANTHER" id="PTHR46599">
    <property type="entry name" value="PIGGYBAC TRANSPOSABLE ELEMENT-DERIVED PROTEIN 4"/>
    <property type="match status" value="1"/>
</dbReference>
<organism evidence="3 4">
    <name type="scientific">Paramuricea clavata</name>
    <name type="common">Red gorgonian</name>
    <name type="synonym">Violescent sea-whip</name>
    <dbReference type="NCBI Taxonomy" id="317549"/>
    <lineage>
        <taxon>Eukaryota</taxon>
        <taxon>Metazoa</taxon>
        <taxon>Cnidaria</taxon>
        <taxon>Anthozoa</taxon>
        <taxon>Octocorallia</taxon>
        <taxon>Malacalcyonacea</taxon>
        <taxon>Plexauridae</taxon>
        <taxon>Paramuricea</taxon>
    </lineage>
</organism>
<dbReference type="OrthoDB" id="10049986at2759"/>
<feature type="compositionally biased region" description="Basic and acidic residues" evidence="1">
    <location>
        <begin position="18"/>
        <end position="30"/>
    </location>
</feature>
<evidence type="ECO:0000256" key="1">
    <source>
        <dbReference type="SAM" id="MobiDB-lite"/>
    </source>
</evidence>
<reference evidence="3" key="1">
    <citation type="submission" date="2020-04" db="EMBL/GenBank/DDBJ databases">
        <authorList>
            <person name="Alioto T."/>
            <person name="Alioto T."/>
            <person name="Gomez Garrido J."/>
        </authorList>
    </citation>
    <scope>NUCLEOTIDE SEQUENCE</scope>
    <source>
        <strain evidence="3">A484AB</strain>
    </source>
</reference>
<feature type="region of interest" description="Disordered" evidence="1">
    <location>
        <begin position="119"/>
        <end position="141"/>
    </location>
</feature>
<feature type="compositionally biased region" description="Basic and acidic residues" evidence="1">
    <location>
        <begin position="130"/>
        <end position="141"/>
    </location>
</feature>